<dbReference type="STRING" id="405671.SAMN05421827_10935"/>
<organism evidence="1 2">
    <name type="scientific">Pedobacter terrae</name>
    <dbReference type="NCBI Taxonomy" id="405671"/>
    <lineage>
        <taxon>Bacteria</taxon>
        <taxon>Pseudomonadati</taxon>
        <taxon>Bacteroidota</taxon>
        <taxon>Sphingobacteriia</taxon>
        <taxon>Sphingobacteriales</taxon>
        <taxon>Sphingobacteriaceae</taxon>
        <taxon>Pedobacter</taxon>
    </lineage>
</organism>
<gene>
    <name evidence="1" type="ORF">SAMN05421827_10935</name>
</gene>
<dbReference type="OrthoDB" id="723689at2"/>
<protein>
    <submittedName>
        <fullName evidence="1">Uncharacterized protein</fullName>
    </submittedName>
</protein>
<sequence length="690" mass="75595">MNSYNENLHSAIVNSLQSLDIEEQDLNSQVNAAMFTLYHAEGATIAAEQNLAAATDAYKSKTATQNQAIKDNNVLVNLLGTATQAGQFVKQSTTNIAVAASNVQIATNAIVRLAGDMGSIYSILNAADFDSSIYMLAKEASKLINETAYDAEVTSQTAMEASTLTAEVSASTVLDMAKATSGLMSSVLKITTADFNTATQNIVTDSTNVAAVRSTEKLDEGALEMINISYNATKSAYALTNKELNLNLHVKTSTDNPLSFTVNFDLIESPFPSGKTGENPMYPVEKYYIIVVKDDKKQTFSISNAENILLLGNSEIINVEPVSTSPVSQTVDVYYNIKDGDKPTVTDSDHKPIELGENYVVFVMAIFTDDYKRKTNCYDDYLSAPSQVFTLTTALQPVAGKTIKVVAYDDKKLTDNERRLALSAKNDQLKNSIGRTDDNATVDFTHVMTFETDENSNLQLEYRCMFLPASTNASDRLLTVESLNFLVKSELPLLEDITIALDPVIASLEEENYTNQLKIGLLETELSELNEQLTATTKKDAIVSDEDVEKQKLLTTNQKTLTSQLKELQKSHGENVRKFHELTARKDEMTHSIAEEGVAKSGFLFNLPIAEQVFADSYIVARKDQDKTTEDTTAWIAFIGPDATDNFGNRLIGGDEYLPVVLACSTASAENAGDFVNALSEMDKTAYFKY</sequence>
<dbReference type="EMBL" id="FNCH01000009">
    <property type="protein sequence ID" value="SDG65245.1"/>
    <property type="molecule type" value="Genomic_DNA"/>
</dbReference>
<dbReference type="Proteomes" id="UP000199643">
    <property type="component" value="Unassembled WGS sequence"/>
</dbReference>
<name>A0A1G7VZQ5_9SPHI</name>
<reference evidence="2" key="1">
    <citation type="submission" date="2016-10" db="EMBL/GenBank/DDBJ databases">
        <authorList>
            <person name="Varghese N."/>
            <person name="Submissions S."/>
        </authorList>
    </citation>
    <scope>NUCLEOTIDE SEQUENCE [LARGE SCALE GENOMIC DNA]</scope>
    <source>
        <strain evidence="2">DSM 17933</strain>
    </source>
</reference>
<dbReference type="AlphaFoldDB" id="A0A1G7VZQ5"/>
<proteinExistence type="predicted"/>
<accession>A0A1G7VZQ5</accession>
<keyword evidence="2" id="KW-1185">Reference proteome</keyword>
<evidence type="ECO:0000313" key="2">
    <source>
        <dbReference type="Proteomes" id="UP000199643"/>
    </source>
</evidence>
<dbReference type="RefSeq" id="WP_090500391.1">
    <property type="nucleotide sequence ID" value="NZ_FNCH01000009.1"/>
</dbReference>
<evidence type="ECO:0000313" key="1">
    <source>
        <dbReference type="EMBL" id="SDG65245.1"/>
    </source>
</evidence>